<dbReference type="OrthoDB" id="9989438at2"/>
<proteinExistence type="predicted"/>
<gene>
    <name evidence="2" type="ORF">POI8812_02112</name>
</gene>
<dbReference type="Proteomes" id="UP000244932">
    <property type="component" value="Unassembled WGS sequence"/>
</dbReference>
<feature type="chain" id="PRO_5015315011" description="Lipoprotein" evidence="1">
    <location>
        <begin position="26"/>
        <end position="273"/>
    </location>
</feature>
<evidence type="ECO:0000313" key="2">
    <source>
        <dbReference type="EMBL" id="SPF29794.1"/>
    </source>
</evidence>
<evidence type="ECO:0000256" key="1">
    <source>
        <dbReference type="SAM" id="SignalP"/>
    </source>
</evidence>
<feature type="signal peptide" evidence="1">
    <location>
        <begin position="1"/>
        <end position="25"/>
    </location>
</feature>
<evidence type="ECO:0000313" key="3">
    <source>
        <dbReference type="Proteomes" id="UP000244932"/>
    </source>
</evidence>
<accession>A0A2R8AC34</accession>
<keyword evidence="1" id="KW-0732">Signal</keyword>
<keyword evidence="3" id="KW-1185">Reference proteome</keyword>
<name>A0A2R8AC34_9RHOB</name>
<organism evidence="2 3">
    <name type="scientific">Pontivivens insulae</name>
    <dbReference type="NCBI Taxonomy" id="1639689"/>
    <lineage>
        <taxon>Bacteria</taxon>
        <taxon>Pseudomonadati</taxon>
        <taxon>Pseudomonadota</taxon>
        <taxon>Alphaproteobacteria</taxon>
        <taxon>Rhodobacterales</taxon>
        <taxon>Paracoccaceae</taxon>
        <taxon>Pontivivens</taxon>
    </lineage>
</organism>
<evidence type="ECO:0008006" key="4">
    <source>
        <dbReference type="Google" id="ProtNLM"/>
    </source>
</evidence>
<protein>
    <recommendedName>
        <fullName evidence="4">Lipoprotein</fullName>
    </recommendedName>
</protein>
<dbReference type="EMBL" id="OMKW01000002">
    <property type="protein sequence ID" value="SPF29794.1"/>
    <property type="molecule type" value="Genomic_DNA"/>
</dbReference>
<sequence>MAYDFKRFRPIAVLFVALAAGCATAVPERLMPDADGIVRSFLAPATRLPLSESAADAAEIAQIATATTRVELDERRSTERVRLDQLAYFFRSPEGRAYLLAAEPKALVRASPAASCPVQVSAQGVEASSEVEVIADALRFCHDDLARMGEDDCSCEVLAHGPILRAPLASFEYAIDLPARIFQDGQLDPVRYLAREALEPDGARHLRVEANGTEAVEITWPEGDSSLTVSAQFADGTIATGTRQPVGFDRGRLVQSFTLTRTDGVRVRVILAP</sequence>
<dbReference type="PROSITE" id="PS51257">
    <property type="entry name" value="PROKAR_LIPOPROTEIN"/>
    <property type="match status" value="1"/>
</dbReference>
<dbReference type="RefSeq" id="WP_108782462.1">
    <property type="nucleotide sequence ID" value="NZ_OMKW01000002.1"/>
</dbReference>
<dbReference type="AlphaFoldDB" id="A0A2R8AC34"/>
<reference evidence="2 3" key="1">
    <citation type="submission" date="2018-03" db="EMBL/GenBank/DDBJ databases">
        <authorList>
            <person name="Keele B.F."/>
        </authorList>
    </citation>
    <scope>NUCLEOTIDE SEQUENCE [LARGE SCALE GENOMIC DNA]</scope>
    <source>
        <strain evidence="2 3">CeCT 8812</strain>
    </source>
</reference>